<gene>
    <name evidence="7" type="primary">20213770</name>
    <name evidence="6" type="ORF">HELRODRAFT_65394</name>
</gene>
<dbReference type="EnsemblMetazoa" id="HelroT65394">
    <property type="protein sequence ID" value="HelroP65394"/>
    <property type="gene ID" value="HelroG65394"/>
</dbReference>
<dbReference type="RefSeq" id="XP_009019467.1">
    <property type="nucleotide sequence ID" value="XM_009021219.1"/>
</dbReference>
<dbReference type="eggNOG" id="KOG4218">
    <property type="taxonomic scope" value="Eukaryota"/>
</dbReference>
<dbReference type="GeneID" id="20213770"/>
<dbReference type="HOGENOM" id="CLU_007368_11_4_1"/>
<keyword evidence="3" id="KW-0804">Transcription</keyword>
<proteinExistence type="predicted"/>
<dbReference type="InterPro" id="IPR000536">
    <property type="entry name" value="Nucl_hrmn_rcpt_lig-bd"/>
</dbReference>
<dbReference type="EMBL" id="AMQM01000782">
    <property type="status" value="NOT_ANNOTATED_CDS"/>
    <property type="molecule type" value="Genomic_DNA"/>
</dbReference>
<comment type="subcellular location">
    <subcellularLocation>
        <location evidence="1">Nucleus</location>
    </subcellularLocation>
</comment>
<dbReference type="SMART" id="SM00430">
    <property type="entry name" value="HOLI"/>
    <property type="match status" value="1"/>
</dbReference>
<dbReference type="Pfam" id="PF00104">
    <property type="entry name" value="Hormone_recep"/>
    <property type="match status" value="1"/>
</dbReference>
<dbReference type="FunFam" id="1.10.565.10:FF:000011">
    <property type="entry name" value="Nuclear receptor subfamily 5, group A, member 2"/>
    <property type="match status" value="1"/>
</dbReference>
<name>T1FY72_HELRO</name>
<dbReference type="InterPro" id="IPR001723">
    <property type="entry name" value="Nuclear_hrmn_rcpt"/>
</dbReference>
<dbReference type="GO" id="GO:0003677">
    <property type="term" value="F:DNA binding"/>
    <property type="evidence" value="ECO:0007669"/>
    <property type="project" value="InterPro"/>
</dbReference>
<evidence type="ECO:0000259" key="5">
    <source>
        <dbReference type="PROSITE" id="PS51843"/>
    </source>
</evidence>
<protein>
    <recommendedName>
        <fullName evidence="5">NR LBD domain-containing protein</fullName>
    </recommendedName>
</protein>
<evidence type="ECO:0000256" key="3">
    <source>
        <dbReference type="ARBA" id="ARBA00023163"/>
    </source>
</evidence>
<dbReference type="AlphaFoldDB" id="T1FY72"/>
<dbReference type="PANTHER" id="PTHR24086:SF15">
    <property type="entry name" value="NUCLEAR HORMONE RECEPTOR FTZ-F1"/>
    <property type="match status" value="1"/>
</dbReference>
<dbReference type="CTD" id="20213770"/>
<dbReference type="InParanoid" id="T1FY72"/>
<keyword evidence="2" id="KW-0805">Transcription regulation</keyword>
<feature type="domain" description="NR LBD" evidence="5">
    <location>
        <begin position="1"/>
        <end position="193"/>
    </location>
</feature>
<evidence type="ECO:0000313" key="7">
    <source>
        <dbReference type="EnsemblMetazoa" id="HelroP65394"/>
    </source>
</evidence>
<keyword evidence="4" id="KW-0675">Receptor</keyword>
<evidence type="ECO:0000313" key="6">
    <source>
        <dbReference type="EMBL" id="ESO02059.1"/>
    </source>
</evidence>
<reference evidence="6 8" key="2">
    <citation type="journal article" date="2013" name="Nature">
        <title>Insights into bilaterian evolution from three spiralian genomes.</title>
        <authorList>
            <person name="Simakov O."/>
            <person name="Marletaz F."/>
            <person name="Cho S.J."/>
            <person name="Edsinger-Gonzales E."/>
            <person name="Havlak P."/>
            <person name="Hellsten U."/>
            <person name="Kuo D.H."/>
            <person name="Larsson T."/>
            <person name="Lv J."/>
            <person name="Arendt D."/>
            <person name="Savage R."/>
            <person name="Osoegawa K."/>
            <person name="de Jong P."/>
            <person name="Grimwood J."/>
            <person name="Chapman J.A."/>
            <person name="Shapiro H."/>
            <person name="Aerts A."/>
            <person name="Otillar R.P."/>
            <person name="Terry A.Y."/>
            <person name="Boore J.L."/>
            <person name="Grigoriev I.V."/>
            <person name="Lindberg D.R."/>
            <person name="Seaver E.C."/>
            <person name="Weisblat D.A."/>
            <person name="Putnam N.H."/>
            <person name="Rokhsar D.S."/>
        </authorList>
    </citation>
    <scope>NUCLEOTIDE SEQUENCE</scope>
</reference>
<dbReference type="EMBL" id="KB096742">
    <property type="protein sequence ID" value="ESO02059.1"/>
    <property type="molecule type" value="Genomic_DNA"/>
</dbReference>
<evidence type="ECO:0000256" key="4">
    <source>
        <dbReference type="ARBA" id="ARBA00023170"/>
    </source>
</evidence>
<dbReference type="InterPro" id="IPR016355">
    <property type="entry name" value="NR5-like"/>
</dbReference>
<dbReference type="KEGG" id="hro:HELRODRAFT_65394"/>
<evidence type="ECO:0000313" key="8">
    <source>
        <dbReference type="Proteomes" id="UP000015101"/>
    </source>
</evidence>
<reference evidence="8" key="1">
    <citation type="submission" date="2012-12" db="EMBL/GenBank/DDBJ databases">
        <authorList>
            <person name="Hellsten U."/>
            <person name="Grimwood J."/>
            <person name="Chapman J.A."/>
            <person name="Shapiro H."/>
            <person name="Aerts A."/>
            <person name="Otillar R.P."/>
            <person name="Terry A.Y."/>
            <person name="Boore J.L."/>
            <person name="Simakov O."/>
            <person name="Marletaz F."/>
            <person name="Cho S.-J."/>
            <person name="Edsinger-Gonzales E."/>
            <person name="Havlak P."/>
            <person name="Kuo D.-H."/>
            <person name="Larsson T."/>
            <person name="Lv J."/>
            <person name="Arendt D."/>
            <person name="Savage R."/>
            <person name="Osoegawa K."/>
            <person name="de Jong P."/>
            <person name="Lindberg D.R."/>
            <person name="Seaver E.C."/>
            <person name="Weisblat D.A."/>
            <person name="Putnam N.H."/>
            <person name="Grigoriev I.V."/>
            <person name="Rokhsar D.S."/>
        </authorList>
    </citation>
    <scope>NUCLEOTIDE SEQUENCE</scope>
</reference>
<dbReference type="GO" id="GO:0005634">
    <property type="term" value="C:nucleus"/>
    <property type="evidence" value="ECO:0007669"/>
    <property type="project" value="UniProtKB-SubCell"/>
</dbReference>
<dbReference type="PANTHER" id="PTHR24086">
    <property type="entry name" value="NUCLEAR RECEPTOR SUBFAMILY 5 GROUP A"/>
    <property type="match status" value="1"/>
</dbReference>
<dbReference type="PRINTS" id="PR00398">
    <property type="entry name" value="STRDHORMONER"/>
</dbReference>
<dbReference type="OrthoDB" id="5984981at2759"/>
<dbReference type="OMA" id="MEYTICH"/>
<evidence type="ECO:0000256" key="2">
    <source>
        <dbReference type="ARBA" id="ARBA00023015"/>
    </source>
</evidence>
<dbReference type="InterPro" id="IPR035500">
    <property type="entry name" value="NHR-like_dom_sf"/>
</dbReference>
<dbReference type="SUPFAM" id="SSF48508">
    <property type="entry name" value="Nuclear receptor ligand-binding domain"/>
    <property type="match status" value="1"/>
</dbReference>
<dbReference type="Proteomes" id="UP000015101">
    <property type="component" value="Unassembled WGS sequence"/>
</dbReference>
<dbReference type="PROSITE" id="PS51843">
    <property type="entry name" value="NR_LBD"/>
    <property type="match status" value="1"/>
</dbReference>
<organism evidence="7 8">
    <name type="scientific">Helobdella robusta</name>
    <name type="common">Californian leech</name>
    <dbReference type="NCBI Taxonomy" id="6412"/>
    <lineage>
        <taxon>Eukaryota</taxon>
        <taxon>Metazoa</taxon>
        <taxon>Spiralia</taxon>
        <taxon>Lophotrochozoa</taxon>
        <taxon>Annelida</taxon>
        <taxon>Clitellata</taxon>
        <taxon>Hirudinea</taxon>
        <taxon>Rhynchobdellida</taxon>
        <taxon>Glossiphoniidae</taxon>
        <taxon>Helobdella</taxon>
    </lineage>
</organism>
<dbReference type="Gene3D" id="1.10.565.10">
    <property type="entry name" value="Retinoid X Receptor"/>
    <property type="match status" value="1"/>
</dbReference>
<dbReference type="STRING" id="6412.T1FY72"/>
<evidence type="ECO:0000256" key="1">
    <source>
        <dbReference type="ARBA" id="ARBA00004123"/>
    </source>
</evidence>
<dbReference type="GO" id="GO:0004879">
    <property type="term" value="F:nuclear receptor activity"/>
    <property type="evidence" value="ECO:0007669"/>
    <property type="project" value="InterPro"/>
</dbReference>
<sequence>VFCRLVDQALFYLVSWARKVHFFKELSVDDQMKLLECCWSELLLLDVIYKQMGCTPSRDVVMLTDHRISVEMIEQIGIPTTSIDQFFELIRKLHSLQLDINEYSCLKFIKMVFLDIPGLSNQEKVEQSRGEVSAALLDYCNACNANNDKVGQLLLLLSEVKEISVALENYLYDQVKLGNTGESNLLIEILHSNRS</sequence>
<reference evidence="7" key="3">
    <citation type="submission" date="2015-06" db="UniProtKB">
        <authorList>
            <consortium name="EnsemblMetazoa"/>
        </authorList>
    </citation>
    <scope>IDENTIFICATION</scope>
</reference>
<keyword evidence="8" id="KW-1185">Reference proteome</keyword>
<accession>T1FY72</accession>